<gene>
    <name evidence="3" type="primary">20201710</name>
    <name evidence="2" type="ORF">HELRODRAFT_166917</name>
</gene>
<accession>T1EYR0</accession>
<reference evidence="2 4" key="2">
    <citation type="journal article" date="2013" name="Nature">
        <title>Insights into bilaterian evolution from three spiralian genomes.</title>
        <authorList>
            <person name="Simakov O."/>
            <person name="Marletaz F."/>
            <person name="Cho S.J."/>
            <person name="Edsinger-Gonzales E."/>
            <person name="Havlak P."/>
            <person name="Hellsten U."/>
            <person name="Kuo D.H."/>
            <person name="Larsson T."/>
            <person name="Lv J."/>
            <person name="Arendt D."/>
            <person name="Savage R."/>
            <person name="Osoegawa K."/>
            <person name="de Jong P."/>
            <person name="Grimwood J."/>
            <person name="Chapman J.A."/>
            <person name="Shapiro H."/>
            <person name="Aerts A."/>
            <person name="Otillar R.P."/>
            <person name="Terry A.Y."/>
            <person name="Boore J.L."/>
            <person name="Grigoriev I.V."/>
            <person name="Lindberg D.R."/>
            <person name="Seaver E.C."/>
            <person name="Weisblat D.A."/>
            <person name="Putnam N.H."/>
            <person name="Rokhsar D.S."/>
        </authorList>
    </citation>
    <scope>NUCLEOTIDE SEQUENCE</scope>
</reference>
<evidence type="ECO:0000259" key="1">
    <source>
        <dbReference type="PROSITE" id="PS50878"/>
    </source>
</evidence>
<reference evidence="3" key="3">
    <citation type="submission" date="2015-06" db="UniProtKB">
        <authorList>
            <consortium name="EnsemblMetazoa"/>
        </authorList>
    </citation>
    <scope>IDENTIFICATION</scope>
</reference>
<dbReference type="OrthoDB" id="414730at2759"/>
<dbReference type="HOGENOM" id="CLU_1788933_0_0_1"/>
<dbReference type="EMBL" id="AMQM01002597">
    <property type="status" value="NOT_ANNOTATED_CDS"/>
    <property type="molecule type" value="Genomic_DNA"/>
</dbReference>
<evidence type="ECO:0000313" key="3">
    <source>
        <dbReference type="EnsemblMetazoa" id="HelroP166917"/>
    </source>
</evidence>
<organism evidence="3 4">
    <name type="scientific">Helobdella robusta</name>
    <name type="common">Californian leech</name>
    <dbReference type="NCBI Taxonomy" id="6412"/>
    <lineage>
        <taxon>Eukaryota</taxon>
        <taxon>Metazoa</taxon>
        <taxon>Spiralia</taxon>
        <taxon>Lophotrochozoa</taxon>
        <taxon>Annelida</taxon>
        <taxon>Clitellata</taxon>
        <taxon>Hirudinea</taxon>
        <taxon>Rhynchobdellida</taxon>
        <taxon>Glossiphoniidae</taxon>
        <taxon>Helobdella</taxon>
    </lineage>
</organism>
<keyword evidence="4" id="KW-1185">Reference proteome</keyword>
<dbReference type="AlphaFoldDB" id="T1EYR0"/>
<proteinExistence type="predicted"/>
<sequence length="145" mass="16620">MTQDDQIRAIGFHQHKGVTSKRHLRVVRLRNMNYWLGVPQGSVLRPLLFLVYVSDLMEQVEKSGISANKHSDDFQLNPDKTELIWFGSCHGSTSMPMMGDKLDWFNTTLVGKAEFFAFVASHCNCRPGHLKRHFVAHENMVYDGI</sequence>
<dbReference type="InParanoid" id="T1EYR0"/>
<protein>
    <recommendedName>
        <fullName evidence="1">Reverse transcriptase domain-containing protein</fullName>
    </recommendedName>
</protein>
<dbReference type="Proteomes" id="UP000015101">
    <property type="component" value="Unassembled WGS sequence"/>
</dbReference>
<dbReference type="KEGG" id="hro:HELRODRAFT_166917"/>
<evidence type="ECO:0000313" key="4">
    <source>
        <dbReference type="Proteomes" id="UP000015101"/>
    </source>
</evidence>
<dbReference type="RefSeq" id="XP_009010334.1">
    <property type="nucleotide sequence ID" value="XM_009012086.1"/>
</dbReference>
<dbReference type="CTD" id="20201710"/>
<feature type="domain" description="Reverse transcriptase" evidence="1">
    <location>
        <begin position="1"/>
        <end position="145"/>
    </location>
</feature>
<dbReference type="PROSITE" id="PS50878">
    <property type="entry name" value="RT_POL"/>
    <property type="match status" value="1"/>
</dbReference>
<dbReference type="EnsemblMetazoa" id="HelroT166917">
    <property type="protein sequence ID" value="HelroP166917"/>
    <property type="gene ID" value="HelroG166917"/>
</dbReference>
<reference evidence="4" key="1">
    <citation type="submission" date="2012-12" db="EMBL/GenBank/DDBJ databases">
        <authorList>
            <person name="Hellsten U."/>
            <person name="Grimwood J."/>
            <person name="Chapman J.A."/>
            <person name="Shapiro H."/>
            <person name="Aerts A."/>
            <person name="Otillar R.P."/>
            <person name="Terry A.Y."/>
            <person name="Boore J.L."/>
            <person name="Simakov O."/>
            <person name="Marletaz F."/>
            <person name="Cho S.-J."/>
            <person name="Edsinger-Gonzales E."/>
            <person name="Havlak P."/>
            <person name="Kuo D.-H."/>
            <person name="Larsson T."/>
            <person name="Lv J."/>
            <person name="Arendt D."/>
            <person name="Savage R."/>
            <person name="Osoegawa K."/>
            <person name="de Jong P."/>
            <person name="Lindberg D.R."/>
            <person name="Seaver E.C."/>
            <person name="Weisblat D.A."/>
            <person name="Putnam N.H."/>
            <person name="Grigoriev I.V."/>
            <person name="Rokhsar D.S."/>
        </authorList>
    </citation>
    <scope>NUCLEOTIDE SEQUENCE</scope>
</reference>
<dbReference type="InterPro" id="IPR000477">
    <property type="entry name" value="RT_dom"/>
</dbReference>
<dbReference type="EMBL" id="KB095812">
    <property type="protein sequence ID" value="ESO11846.1"/>
    <property type="molecule type" value="Genomic_DNA"/>
</dbReference>
<evidence type="ECO:0000313" key="2">
    <source>
        <dbReference type="EMBL" id="ESO11846.1"/>
    </source>
</evidence>
<dbReference type="GeneID" id="20201710"/>
<name>T1EYR0_HELRO</name>